<proteinExistence type="predicted"/>
<protein>
    <submittedName>
        <fullName evidence="8">Beta-catenin-like protein 1</fullName>
    </submittedName>
</protein>
<dbReference type="GO" id="GO:0005681">
    <property type="term" value="C:spliceosomal complex"/>
    <property type="evidence" value="ECO:0007669"/>
    <property type="project" value="TreeGrafter"/>
</dbReference>
<keyword evidence="4" id="KW-0175">Coiled coil</keyword>
<dbReference type="Pfam" id="PF08216">
    <property type="entry name" value="CTNNBL"/>
    <property type="match status" value="1"/>
</dbReference>
<evidence type="ECO:0000256" key="3">
    <source>
        <dbReference type="ARBA" id="ARBA00022737"/>
    </source>
</evidence>
<dbReference type="AlphaFoldDB" id="A0A061R4N3"/>
<evidence type="ECO:0000256" key="6">
    <source>
        <dbReference type="SAM" id="MobiDB-lite"/>
    </source>
</evidence>
<dbReference type="PANTHER" id="PTHR14978:SF0">
    <property type="entry name" value="BETA-CATENIN-LIKE PROTEIN 1"/>
    <property type="match status" value="1"/>
</dbReference>
<evidence type="ECO:0000256" key="1">
    <source>
        <dbReference type="ARBA" id="ARBA00004123"/>
    </source>
</evidence>
<dbReference type="InterPro" id="IPR016024">
    <property type="entry name" value="ARM-type_fold"/>
</dbReference>
<feature type="region of interest" description="Disordered" evidence="6">
    <location>
        <begin position="475"/>
        <end position="494"/>
    </location>
</feature>
<sequence>MASLHPFHGLCSSCIPWRTPPRGTSTGLGKHLHSLLDCNRLLASATSPYLGLLLALCARPAPRHENTDIAADAIDLIRELTDSDVVEDNEEEAEVLVEALLENNVLELLVQRLGSFDESVDEEATGVFNTLSIFENLVEVKPEVAEAVVEKTKLLRWMLSRLKPREFTSNKQTVSEVLGILTQKSTANQTALGAQGGIDVLLTSVAPYRSRDPASHEEEEFMENIFDVLSSCLLVQDNKQLFVEAEGVQLMLLILKRKKSIARAGALKTLDFAMTKYAPAVEQFVAFTDEGGGLLGLKVLFTIFMGRTKLKKKESSIDQEVEERCISLISSIFQGLSRGSKRDRVAAKFVENEYEKCDRLMEIFLRYRGSVIEAEDRLEQQAAEDEEEVDQEELLLSRMDAGLYTLQQSAVVIGHLWNIGDMGIRRRLLMLLHQKGCALSMVREALQDYHDNIGTGDSEEFSKQKRRVMRLIEAMHKPSGENGKEGWKDEGKRK</sequence>
<keyword evidence="5" id="KW-0539">Nucleus</keyword>
<feature type="domain" description="Beta-catenin-like protein 1 N-terminal" evidence="7">
    <location>
        <begin position="64"/>
        <end position="447"/>
    </location>
</feature>
<dbReference type="PANTHER" id="PTHR14978">
    <property type="entry name" value="BETA-CATENIN-LIKE PROTEIN 1 NUCLEAR ASSOCIATED PROTEIN"/>
    <property type="match status" value="1"/>
</dbReference>
<dbReference type="Gene3D" id="1.25.10.10">
    <property type="entry name" value="Leucine-rich Repeat Variant"/>
    <property type="match status" value="1"/>
</dbReference>
<comment type="subcellular location">
    <subcellularLocation>
        <location evidence="1">Nucleus</location>
    </subcellularLocation>
</comment>
<dbReference type="SUPFAM" id="SSF48371">
    <property type="entry name" value="ARM repeat"/>
    <property type="match status" value="1"/>
</dbReference>
<name>A0A061R4N3_9CHLO</name>
<dbReference type="FunFam" id="1.25.10.10:FF:001136">
    <property type="entry name" value="Beta-catenin-like protein 1"/>
    <property type="match status" value="1"/>
</dbReference>
<dbReference type="InterPro" id="IPR013180">
    <property type="entry name" value="CTNNBL1_N"/>
</dbReference>
<organism evidence="8">
    <name type="scientific">Tetraselmis sp. GSL018</name>
    <dbReference type="NCBI Taxonomy" id="582737"/>
    <lineage>
        <taxon>Eukaryota</taxon>
        <taxon>Viridiplantae</taxon>
        <taxon>Chlorophyta</taxon>
        <taxon>core chlorophytes</taxon>
        <taxon>Chlorodendrophyceae</taxon>
        <taxon>Chlorodendrales</taxon>
        <taxon>Chlorodendraceae</taxon>
        <taxon>Tetraselmis</taxon>
    </lineage>
</organism>
<reference evidence="8" key="1">
    <citation type="submission" date="2014-05" db="EMBL/GenBank/DDBJ databases">
        <title>The transcriptome of the halophilic microalga Tetraselmis sp. GSL018 isolated from the Great Salt Lake, Utah.</title>
        <authorList>
            <person name="Jinkerson R.E."/>
            <person name="D'Adamo S."/>
            <person name="Posewitz M.C."/>
        </authorList>
    </citation>
    <scope>NUCLEOTIDE SEQUENCE</scope>
    <source>
        <strain evidence="8">GSL018</strain>
    </source>
</reference>
<keyword evidence="2" id="KW-0597">Phosphoprotein</keyword>
<keyword evidence="3" id="KW-0677">Repeat</keyword>
<dbReference type="InterPro" id="IPR039678">
    <property type="entry name" value="CTNNBL1"/>
</dbReference>
<dbReference type="EMBL" id="GBEZ01019630">
    <property type="protein sequence ID" value="JAC66953.1"/>
    <property type="molecule type" value="Transcribed_RNA"/>
</dbReference>
<evidence type="ECO:0000313" key="8">
    <source>
        <dbReference type="EMBL" id="JAC66953.1"/>
    </source>
</evidence>
<evidence type="ECO:0000256" key="4">
    <source>
        <dbReference type="ARBA" id="ARBA00023054"/>
    </source>
</evidence>
<dbReference type="InterPro" id="IPR011989">
    <property type="entry name" value="ARM-like"/>
</dbReference>
<accession>A0A061R4N3</accession>
<dbReference type="GO" id="GO:0010467">
    <property type="term" value="P:gene expression"/>
    <property type="evidence" value="ECO:0007669"/>
    <property type="project" value="UniProtKB-ARBA"/>
</dbReference>
<evidence type="ECO:0000256" key="5">
    <source>
        <dbReference type="ARBA" id="ARBA00023242"/>
    </source>
</evidence>
<evidence type="ECO:0000259" key="7">
    <source>
        <dbReference type="Pfam" id="PF08216"/>
    </source>
</evidence>
<gene>
    <name evidence="8" type="primary">CTNNBL1</name>
    <name evidence="8" type="ORF">TSPGSL018_12374</name>
</gene>
<evidence type="ECO:0000256" key="2">
    <source>
        <dbReference type="ARBA" id="ARBA00022553"/>
    </source>
</evidence>